<dbReference type="InterPro" id="IPR014284">
    <property type="entry name" value="RNA_pol_sigma-70_dom"/>
</dbReference>
<dbReference type="RefSeq" id="WP_090167108.1">
    <property type="nucleotide sequence ID" value="NZ_FOFB01000007.1"/>
</dbReference>
<dbReference type="AlphaFoldDB" id="A0A1H9EF09"/>
<organism evidence="7 8">
    <name type="scientific">Neolewinella agarilytica</name>
    <dbReference type="NCBI Taxonomy" id="478744"/>
    <lineage>
        <taxon>Bacteria</taxon>
        <taxon>Pseudomonadati</taxon>
        <taxon>Bacteroidota</taxon>
        <taxon>Saprospiria</taxon>
        <taxon>Saprospirales</taxon>
        <taxon>Lewinellaceae</taxon>
        <taxon>Neolewinella</taxon>
    </lineage>
</organism>
<dbReference type="PANTHER" id="PTHR43133:SF46">
    <property type="entry name" value="RNA POLYMERASE SIGMA-70 FACTOR ECF SUBFAMILY"/>
    <property type="match status" value="1"/>
</dbReference>
<evidence type="ECO:0000259" key="5">
    <source>
        <dbReference type="Pfam" id="PF04542"/>
    </source>
</evidence>
<dbReference type="Pfam" id="PF08281">
    <property type="entry name" value="Sigma70_r4_2"/>
    <property type="match status" value="1"/>
</dbReference>
<evidence type="ECO:0000313" key="8">
    <source>
        <dbReference type="Proteomes" id="UP000199021"/>
    </source>
</evidence>
<dbReference type="InterPro" id="IPR036388">
    <property type="entry name" value="WH-like_DNA-bd_sf"/>
</dbReference>
<keyword evidence="2" id="KW-0805">Transcription regulation</keyword>
<keyword evidence="8" id="KW-1185">Reference proteome</keyword>
<evidence type="ECO:0000256" key="2">
    <source>
        <dbReference type="ARBA" id="ARBA00023015"/>
    </source>
</evidence>
<dbReference type="GO" id="GO:0016987">
    <property type="term" value="F:sigma factor activity"/>
    <property type="evidence" value="ECO:0007669"/>
    <property type="project" value="UniProtKB-KW"/>
</dbReference>
<evidence type="ECO:0000259" key="6">
    <source>
        <dbReference type="Pfam" id="PF08281"/>
    </source>
</evidence>
<dbReference type="SUPFAM" id="SSF88659">
    <property type="entry name" value="Sigma3 and sigma4 domains of RNA polymerase sigma factors"/>
    <property type="match status" value="1"/>
</dbReference>
<dbReference type="CDD" id="cd06171">
    <property type="entry name" value="Sigma70_r4"/>
    <property type="match status" value="1"/>
</dbReference>
<dbReference type="EMBL" id="FOFB01000007">
    <property type="protein sequence ID" value="SEQ24215.1"/>
    <property type="molecule type" value="Genomic_DNA"/>
</dbReference>
<dbReference type="GO" id="GO:0006352">
    <property type="term" value="P:DNA-templated transcription initiation"/>
    <property type="evidence" value="ECO:0007669"/>
    <property type="project" value="InterPro"/>
</dbReference>
<dbReference type="GO" id="GO:0003677">
    <property type="term" value="F:DNA binding"/>
    <property type="evidence" value="ECO:0007669"/>
    <property type="project" value="InterPro"/>
</dbReference>
<comment type="similarity">
    <text evidence="1">Belongs to the sigma-70 factor family. ECF subfamily.</text>
</comment>
<protein>
    <submittedName>
        <fullName evidence="7">RNA polymerase sigma-70 factor, ECF subfamily</fullName>
    </submittedName>
</protein>
<dbReference type="InterPro" id="IPR039425">
    <property type="entry name" value="RNA_pol_sigma-70-like"/>
</dbReference>
<dbReference type="InParanoid" id="A0A1H9EF09"/>
<accession>A0A1H9EF09</accession>
<dbReference type="Proteomes" id="UP000199021">
    <property type="component" value="Unassembled WGS sequence"/>
</dbReference>
<dbReference type="InterPro" id="IPR013325">
    <property type="entry name" value="RNA_pol_sigma_r2"/>
</dbReference>
<dbReference type="OrthoDB" id="1056775at2"/>
<evidence type="ECO:0000256" key="1">
    <source>
        <dbReference type="ARBA" id="ARBA00010641"/>
    </source>
</evidence>
<dbReference type="InterPro" id="IPR007627">
    <property type="entry name" value="RNA_pol_sigma70_r2"/>
</dbReference>
<dbReference type="Pfam" id="PF04542">
    <property type="entry name" value="Sigma70_r2"/>
    <property type="match status" value="1"/>
</dbReference>
<name>A0A1H9EF09_9BACT</name>
<feature type="domain" description="RNA polymerase sigma factor 70 region 4 type 2" evidence="6">
    <location>
        <begin position="117"/>
        <end position="168"/>
    </location>
</feature>
<sequence>MTEQDLITGCKGNDRRAQRAVYDRYSPVMLAVARRYTARDADAEDVLVTAFFKVFDKIASFNEQGSFEGWIRRIVVNEALMLLRKKHALKQASELDDVNPATFSVPASATARLAEADIMALLDTMPAGYRTVFNLYVVEGYKHREIAEMLEISINTSKSQLILAKKRMREQLEKMGYTASP</sequence>
<evidence type="ECO:0000256" key="4">
    <source>
        <dbReference type="ARBA" id="ARBA00023163"/>
    </source>
</evidence>
<dbReference type="STRING" id="478744.SAMN05444359_10753"/>
<dbReference type="InterPro" id="IPR013249">
    <property type="entry name" value="RNA_pol_sigma70_r4_t2"/>
</dbReference>
<keyword evidence="4" id="KW-0804">Transcription</keyword>
<dbReference type="Gene3D" id="1.10.10.10">
    <property type="entry name" value="Winged helix-like DNA-binding domain superfamily/Winged helix DNA-binding domain"/>
    <property type="match status" value="1"/>
</dbReference>
<evidence type="ECO:0000313" key="7">
    <source>
        <dbReference type="EMBL" id="SEQ24215.1"/>
    </source>
</evidence>
<evidence type="ECO:0000256" key="3">
    <source>
        <dbReference type="ARBA" id="ARBA00023082"/>
    </source>
</evidence>
<dbReference type="NCBIfam" id="TIGR02937">
    <property type="entry name" value="sigma70-ECF"/>
    <property type="match status" value="1"/>
</dbReference>
<gene>
    <name evidence="7" type="ORF">SAMN05444359_10753</name>
</gene>
<dbReference type="Gene3D" id="1.10.1740.10">
    <property type="match status" value="1"/>
</dbReference>
<keyword evidence="3" id="KW-0731">Sigma factor</keyword>
<dbReference type="InterPro" id="IPR013324">
    <property type="entry name" value="RNA_pol_sigma_r3/r4-like"/>
</dbReference>
<feature type="domain" description="RNA polymerase sigma-70 region 2" evidence="5">
    <location>
        <begin position="22"/>
        <end position="86"/>
    </location>
</feature>
<dbReference type="PANTHER" id="PTHR43133">
    <property type="entry name" value="RNA POLYMERASE ECF-TYPE SIGMA FACTO"/>
    <property type="match status" value="1"/>
</dbReference>
<reference evidence="8" key="1">
    <citation type="submission" date="2016-10" db="EMBL/GenBank/DDBJ databases">
        <authorList>
            <person name="Varghese N."/>
            <person name="Submissions S."/>
        </authorList>
    </citation>
    <scope>NUCLEOTIDE SEQUENCE [LARGE SCALE GENOMIC DNA]</scope>
    <source>
        <strain evidence="8">DSM 24740</strain>
    </source>
</reference>
<dbReference type="FunCoup" id="A0A1H9EF09">
    <property type="interactions" value="19"/>
</dbReference>
<proteinExistence type="inferred from homology"/>
<dbReference type="SUPFAM" id="SSF88946">
    <property type="entry name" value="Sigma2 domain of RNA polymerase sigma factors"/>
    <property type="match status" value="1"/>
</dbReference>